<organism evidence="1 2">
    <name type="scientific">Sphingobacterium bambusae</name>
    <dbReference type="NCBI Taxonomy" id="662858"/>
    <lineage>
        <taxon>Bacteria</taxon>
        <taxon>Pseudomonadati</taxon>
        <taxon>Bacteroidota</taxon>
        <taxon>Sphingobacteriia</taxon>
        <taxon>Sphingobacteriales</taxon>
        <taxon>Sphingobacteriaceae</taxon>
        <taxon>Sphingobacterium</taxon>
    </lineage>
</organism>
<dbReference type="NCBIfam" id="TIGR01200">
    <property type="entry name" value="GLPGLI"/>
    <property type="match status" value="1"/>
</dbReference>
<dbReference type="Pfam" id="PF22252">
    <property type="entry name" value="PNGase_F-II_N"/>
    <property type="match status" value="1"/>
</dbReference>
<proteinExistence type="predicted"/>
<protein>
    <submittedName>
        <fullName evidence="1">GLPGLI family protein</fullName>
    </submittedName>
</protein>
<evidence type="ECO:0000313" key="2">
    <source>
        <dbReference type="Proteomes" id="UP001597525"/>
    </source>
</evidence>
<dbReference type="Proteomes" id="UP001597525">
    <property type="component" value="Unassembled WGS sequence"/>
</dbReference>
<dbReference type="InterPro" id="IPR005901">
    <property type="entry name" value="GLPGLI"/>
</dbReference>
<sequence>MNNLLCMLIGCFLLLDVHGQEKAVAKIQYHFSHINDTTKTDIPVVDETISYLGKDAYYFTSFSEEIMKKQVDEQLALPSFDNHITLQFATTPILQHYIIYPAERKTTLIEGISSNFDLHVIDEVYETQDWTITDEEKEIGGYLCQKATTTFKGRDYTAWFTNELPFPYGPWKLHGLPGLILSANDARGEVSFAYAGFDTLTETKAIKPPAYALRSTKKDLDKLKKIFKDDPSGYQSSLAAAGKMDIPNAYYGIDYEKTSISFDFKDYKPSKENNNPLEISE</sequence>
<reference evidence="2" key="1">
    <citation type="journal article" date="2019" name="Int. J. Syst. Evol. Microbiol.">
        <title>The Global Catalogue of Microorganisms (GCM) 10K type strain sequencing project: providing services to taxonomists for standard genome sequencing and annotation.</title>
        <authorList>
            <consortium name="The Broad Institute Genomics Platform"/>
            <consortium name="The Broad Institute Genome Sequencing Center for Infectious Disease"/>
            <person name="Wu L."/>
            <person name="Ma J."/>
        </authorList>
    </citation>
    <scope>NUCLEOTIDE SEQUENCE [LARGE SCALE GENOMIC DNA]</scope>
    <source>
        <strain evidence="2">KCTC 22814</strain>
    </source>
</reference>
<dbReference type="RefSeq" id="WP_320183691.1">
    <property type="nucleotide sequence ID" value="NZ_CP138332.1"/>
</dbReference>
<keyword evidence="2" id="KW-1185">Reference proteome</keyword>
<evidence type="ECO:0000313" key="1">
    <source>
        <dbReference type="EMBL" id="MFD2970210.1"/>
    </source>
</evidence>
<name>A0ABW6BRC0_9SPHI</name>
<accession>A0ABW6BRC0</accession>
<dbReference type="EMBL" id="JBHUPB010000015">
    <property type="protein sequence ID" value="MFD2970210.1"/>
    <property type="molecule type" value="Genomic_DNA"/>
</dbReference>
<gene>
    <name evidence="1" type="ORF">ACFS7Y_22655</name>
</gene>
<comment type="caution">
    <text evidence="1">The sequence shown here is derived from an EMBL/GenBank/DDBJ whole genome shotgun (WGS) entry which is preliminary data.</text>
</comment>